<evidence type="ECO:0000313" key="1">
    <source>
        <dbReference type="EMBL" id="GFY08335.1"/>
    </source>
</evidence>
<name>A0A8X6SBI7_TRICX</name>
<dbReference type="AlphaFoldDB" id="A0A8X6SBI7"/>
<reference evidence="1" key="1">
    <citation type="submission" date="2020-08" db="EMBL/GenBank/DDBJ databases">
        <title>Multicomponent nature underlies the extraordinary mechanical properties of spider dragline silk.</title>
        <authorList>
            <person name="Kono N."/>
            <person name="Nakamura H."/>
            <person name="Mori M."/>
            <person name="Yoshida Y."/>
            <person name="Ohtoshi R."/>
            <person name="Malay A.D."/>
            <person name="Moran D.A.P."/>
            <person name="Tomita M."/>
            <person name="Numata K."/>
            <person name="Arakawa K."/>
        </authorList>
    </citation>
    <scope>NUCLEOTIDE SEQUENCE</scope>
</reference>
<evidence type="ECO:0000313" key="2">
    <source>
        <dbReference type="Proteomes" id="UP000887159"/>
    </source>
</evidence>
<gene>
    <name evidence="1" type="ORF">TNCV_1357411</name>
</gene>
<keyword evidence="2" id="KW-1185">Reference proteome</keyword>
<sequence>MTTPVVLFRGPQEFSMVTMGLRWNGLAYSDLNPIENFSNELDQRIKGSDNHPKSRKGLACHLKAESAENDLSASADVGGIAFKASTSFIIFDEEFSVELHFLLDYLVTARNL</sequence>
<dbReference type="EMBL" id="BMAU01021280">
    <property type="protein sequence ID" value="GFY08335.1"/>
    <property type="molecule type" value="Genomic_DNA"/>
</dbReference>
<protein>
    <submittedName>
        <fullName evidence="1">Uncharacterized protein</fullName>
    </submittedName>
</protein>
<organism evidence="1 2">
    <name type="scientific">Trichonephila clavipes</name>
    <name type="common">Golden silk orbweaver</name>
    <name type="synonym">Nephila clavipes</name>
    <dbReference type="NCBI Taxonomy" id="2585209"/>
    <lineage>
        <taxon>Eukaryota</taxon>
        <taxon>Metazoa</taxon>
        <taxon>Ecdysozoa</taxon>
        <taxon>Arthropoda</taxon>
        <taxon>Chelicerata</taxon>
        <taxon>Arachnida</taxon>
        <taxon>Araneae</taxon>
        <taxon>Araneomorphae</taxon>
        <taxon>Entelegynae</taxon>
        <taxon>Araneoidea</taxon>
        <taxon>Nephilidae</taxon>
        <taxon>Trichonephila</taxon>
    </lineage>
</organism>
<dbReference type="Proteomes" id="UP000887159">
    <property type="component" value="Unassembled WGS sequence"/>
</dbReference>
<comment type="caution">
    <text evidence="1">The sequence shown here is derived from an EMBL/GenBank/DDBJ whole genome shotgun (WGS) entry which is preliminary data.</text>
</comment>
<accession>A0A8X6SBI7</accession>
<proteinExistence type="predicted"/>